<name>A0A6S7AUT8_9BURK</name>
<evidence type="ECO:0000313" key="3">
    <source>
        <dbReference type="Proteomes" id="UP000494115"/>
    </source>
</evidence>
<proteinExistence type="predicted"/>
<dbReference type="PANTHER" id="PTHR34387:SF1">
    <property type="entry name" value="PERIPLASMIC IMMUNOGENIC PROTEIN"/>
    <property type="match status" value="1"/>
</dbReference>
<dbReference type="Pfam" id="PF04402">
    <property type="entry name" value="SIMPL"/>
    <property type="match status" value="1"/>
</dbReference>
<dbReference type="InterPro" id="IPR007497">
    <property type="entry name" value="SIMPL/DUF541"/>
</dbReference>
<organism evidence="2 3">
    <name type="scientific">Pararobbsia alpina</name>
    <dbReference type="NCBI Taxonomy" id="621374"/>
    <lineage>
        <taxon>Bacteria</taxon>
        <taxon>Pseudomonadati</taxon>
        <taxon>Pseudomonadota</taxon>
        <taxon>Betaproteobacteria</taxon>
        <taxon>Burkholderiales</taxon>
        <taxon>Burkholderiaceae</taxon>
        <taxon>Pararobbsia</taxon>
    </lineage>
</organism>
<dbReference type="GO" id="GO:0006974">
    <property type="term" value="P:DNA damage response"/>
    <property type="evidence" value="ECO:0007669"/>
    <property type="project" value="TreeGrafter"/>
</dbReference>
<dbReference type="PANTHER" id="PTHR34387">
    <property type="entry name" value="SLR1258 PROTEIN"/>
    <property type="match status" value="1"/>
</dbReference>
<evidence type="ECO:0000256" key="1">
    <source>
        <dbReference type="SAM" id="SignalP"/>
    </source>
</evidence>
<dbReference type="Gene3D" id="3.30.110.170">
    <property type="entry name" value="Protein of unknown function (DUF541), domain 1"/>
    <property type="match status" value="1"/>
</dbReference>
<protein>
    <recommendedName>
        <fullName evidence="4">26 kDa periplasmic immunogenic protein</fullName>
    </recommendedName>
</protein>
<dbReference type="InterPro" id="IPR052022">
    <property type="entry name" value="26kDa_periplasmic_antigen"/>
</dbReference>
<sequence>MTLHQSLAGLVVGTVFAFGACHASAQTVPPPAGVLNLDASASLDVPQDVVHVTLSYEQQADDPATLAGALNERTEKVLLAAKRQSGVTAQTGALSVYPSTDRDGHISGWRGRSEVRLDSHDFAAVSKLAGSLSSQMQISNVTFSLSPESRDAAQKKLSGEAIAEFRQKAADASAAFGFGGFTIREVSVSAGESSPPRPMMMARMSAQGAPKMADVPLEAGDSTVTVHVNGSVQMTH</sequence>
<dbReference type="RefSeq" id="WP_175102691.1">
    <property type="nucleotide sequence ID" value="NZ_CADIKM010000001.1"/>
</dbReference>
<gene>
    <name evidence="2" type="ORF">LMG28138_00123</name>
</gene>
<dbReference type="EMBL" id="CADIKM010000001">
    <property type="protein sequence ID" value="CAB3776306.1"/>
    <property type="molecule type" value="Genomic_DNA"/>
</dbReference>
<feature type="chain" id="PRO_5028830184" description="26 kDa periplasmic immunogenic protein" evidence="1">
    <location>
        <begin position="26"/>
        <end position="236"/>
    </location>
</feature>
<dbReference type="Proteomes" id="UP000494115">
    <property type="component" value="Unassembled WGS sequence"/>
</dbReference>
<reference evidence="2 3" key="1">
    <citation type="submission" date="2020-04" db="EMBL/GenBank/DDBJ databases">
        <authorList>
            <person name="De Canck E."/>
        </authorList>
    </citation>
    <scope>NUCLEOTIDE SEQUENCE [LARGE SCALE GENOMIC DNA]</scope>
    <source>
        <strain evidence="2 3">LMG 28138</strain>
    </source>
</reference>
<keyword evidence="1" id="KW-0732">Signal</keyword>
<keyword evidence="3" id="KW-1185">Reference proteome</keyword>
<feature type="signal peptide" evidence="1">
    <location>
        <begin position="1"/>
        <end position="25"/>
    </location>
</feature>
<accession>A0A6S7AUT8</accession>
<evidence type="ECO:0008006" key="4">
    <source>
        <dbReference type="Google" id="ProtNLM"/>
    </source>
</evidence>
<dbReference type="Gene3D" id="3.30.70.2970">
    <property type="entry name" value="Protein of unknown function (DUF541), domain 2"/>
    <property type="match status" value="1"/>
</dbReference>
<dbReference type="AlphaFoldDB" id="A0A6S7AUT8"/>
<evidence type="ECO:0000313" key="2">
    <source>
        <dbReference type="EMBL" id="CAB3776306.1"/>
    </source>
</evidence>